<feature type="transmembrane region" description="Helical" evidence="4">
    <location>
        <begin position="6"/>
        <end position="26"/>
    </location>
</feature>
<keyword evidence="4" id="KW-0812">Transmembrane</keyword>
<dbReference type="AlphaFoldDB" id="A0A2T0MHL8"/>
<dbReference type="PROSITE" id="PS01124">
    <property type="entry name" value="HTH_ARAC_FAMILY_2"/>
    <property type="match status" value="1"/>
</dbReference>
<evidence type="ECO:0000256" key="4">
    <source>
        <dbReference type="SAM" id="Phobius"/>
    </source>
</evidence>
<keyword evidence="4" id="KW-1133">Transmembrane helix</keyword>
<comment type="caution">
    <text evidence="6">The sequence shown here is derived from an EMBL/GenBank/DDBJ whole genome shotgun (WGS) entry which is preliminary data.</text>
</comment>
<feature type="transmembrane region" description="Helical" evidence="4">
    <location>
        <begin position="100"/>
        <end position="119"/>
    </location>
</feature>
<feature type="domain" description="HTH araC/xylS-type" evidence="5">
    <location>
        <begin position="232"/>
        <end position="333"/>
    </location>
</feature>
<keyword evidence="3" id="KW-0804">Transcription</keyword>
<keyword evidence="2 6" id="KW-0238">DNA-binding</keyword>
<evidence type="ECO:0000256" key="3">
    <source>
        <dbReference type="ARBA" id="ARBA00023163"/>
    </source>
</evidence>
<feature type="transmembrane region" description="Helical" evidence="4">
    <location>
        <begin position="159"/>
        <end position="176"/>
    </location>
</feature>
<dbReference type="GO" id="GO:0003700">
    <property type="term" value="F:DNA-binding transcription factor activity"/>
    <property type="evidence" value="ECO:0007669"/>
    <property type="project" value="InterPro"/>
</dbReference>
<dbReference type="SUPFAM" id="SSF46689">
    <property type="entry name" value="Homeodomain-like"/>
    <property type="match status" value="1"/>
</dbReference>
<dbReference type="Gene3D" id="1.10.10.60">
    <property type="entry name" value="Homeodomain-like"/>
    <property type="match status" value="2"/>
</dbReference>
<feature type="transmembrane region" description="Helical" evidence="4">
    <location>
        <begin position="182"/>
        <end position="204"/>
    </location>
</feature>
<dbReference type="RefSeq" id="WP_106143991.1">
    <property type="nucleotide sequence ID" value="NZ_PVYX01000001.1"/>
</dbReference>
<dbReference type="InterPro" id="IPR009057">
    <property type="entry name" value="Homeodomain-like_sf"/>
</dbReference>
<feature type="transmembrane region" description="Helical" evidence="4">
    <location>
        <begin position="38"/>
        <end position="58"/>
    </location>
</feature>
<dbReference type="GO" id="GO:0043565">
    <property type="term" value="F:sequence-specific DNA binding"/>
    <property type="evidence" value="ECO:0007669"/>
    <property type="project" value="InterPro"/>
</dbReference>
<evidence type="ECO:0000256" key="2">
    <source>
        <dbReference type="ARBA" id="ARBA00023125"/>
    </source>
</evidence>
<dbReference type="InterPro" id="IPR018060">
    <property type="entry name" value="HTH_AraC"/>
</dbReference>
<feature type="transmembrane region" description="Helical" evidence="4">
    <location>
        <begin position="70"/>
        <end position="88"/>
    </location>
</feature>
<dbReference type="PANTHER" id="PTHR43280:SF29">
    <property type="entry name" value="ARAC-FAMILY TRANSCRIPTIONAL REGULATOR"/>
    <property type="match status" value="1"/>
</dbReference>
<keyword evidence="4" id="KW-0472">Membrane</keyword>
<dbReference type="EMBL" id="PVYX01000001">
    <property type="protein sequence ID" value="PRX57073.1"/>
    <property type="molecule type" value="Genomic_DNA"/>
</dbReference>
<keyword evidence="7" id="KW-1185">Reference proteome</keyword>
<gene>
    <name evidence="6" type="ORF">CLV81_1074</name>
</gene>
<evidence type="ECO:0000259" key="5">
    <source>
        <dbReference type="PROSITE" id="PS01124"/>
    </source>
</evidence>
<accession>A0A2T0MHL8</accession>
<dbReference type="PROSITE" id="PS00041">
    <property type="entry name" value="HTH_ARAC_FAMILY_1"/>
    <property type="match status" value="1"/>
</dbReference>
<dbReference type="Pfam" id="PF12833">
    <property type="entry name" value="HTH_18"/>
    <property type="match status" value="1"/>
</dbReference>
<evidence type="ECO:0000256" key="1">
    <source>
        <dbReference type="ARBA" id="ARBA00023015"/>
    </source>
</evidence>
<dbReference type="SMART" id="SM00342">
    <property type="entry name" value="HTH_ARAC"/>
    <property type="match status" value="1"/>
</dbReference>
<organism evidence="6 7">
    <name type="scientific">Flagellimonas meridianipacifica</name>
    <dbReference type="NCBI Taxonomy" id="1080225"/>
    <lineage>
        <taxon>Bacteria</taxon>
        <taxon>Pseudomonadati</taxon>
        <taxon>Bacteroidota</taxon>
        <taxon>Flavobacteriia</taxon>
        <taxon>Flavobacteriales</taxon>
        <taxon>Flavobacteriaceae</taxon>
        <taxon>Flagellimonas</taxon>
    </lineage>
</organism>
<feature type="transmembrane region" description="Helical" evidence="4">
    <location>
        <begin position="125"/>
        <end position="147"/>
    </location>
</feature>
<dbReference type="PANTHER" id="PTHR43280">
    <property type="entry name" value="ARAC-FAMILY TRANSCRIPTIONAL REGULATOR"/>
    <property type="match status" value="1"/>
</dbReference>
<evidence type="ECO:0000313" key="7">
    <source>
        <dbReference type="Proteomes" id="UP000237640"/>
    </source>
</evidence>
<evidence type="ECO:0000313" key="6">
    <source>
        <dbReference type="EMBL" id="PRX57073.1"/>
    </source>
</evidence>
<name>A0A2T0MHL8_9FLAO</name>
<proteinExistence type="predicted"/>
<dbReference type="InterPro" id="IPR018062">
    <property type="entry name" value="HTH_AraC-typ_CS"/>
</dbReference>
<keyword evidence="1" id="KW-0805">Transcription regulation</keyword>
<dbReference type="OrthoDB" id="6283866at2"/>
<protein>
    <submittedName>
        <fullName evidence="6">AraC-like DNA-binding protein</fullName>
    </submittedName>
</protein>
<dbReference type="Proteomes" id="UP000237640">
    <property type="component" value="Unassembled WGS sequence"/>
</dbReference>
<sequence length="337" mass="38314">MSKDMVILALSCLGIVQALFLSFYLFTLNKGSRRANLFLGLAILGLTIRIGKSVLNVYLDLEPWQRNLGLSGILLTGPSLWFYGKALLLSKKDFLSKDVLHFLPFILFVTFSTVIPNNANPISYVIYILVFSHLAVYVFLSFGLLVGNRTEIRKQLGNWFRNLVIGTALIWLFYMGHLAGLFSFYIGGALFFSLLIYVFSFLFLQKHAFQLGKYNSSTLDKSTSKLLMESLKQLFSEEEIYLDNSLSLESVSERLKVSPRKLSQAINENEEKNFSDFVASHRVEKAKSLLIDPNYRNEKIIAVAYDCGFGNITSFNLAFKAKTKRTPSQYRREFGKV</sequence>
<reference evidence="6 7" key="1">
    <citation type="submission" date="2018-03" db="EMBL/GenBank/DDBJ databases">
        <title>Genomic Encyclopedia of Archaeal and Bacterial Type Strains, Phase II (KMG-II): from individual species to whole genera.</title>
        <authorList>
            <person name="Goeker M."/>
        </authorList>
    </citation>
    <scope>NUCLEOTIDE SEQUENCE [LARGE SCALE GENOMIC DNA]</scope>
    <source>
        <strain evidence="6 7">DSM 25027</strain>
    </source>
</reference>